<evidence type="ECO:0000256" key="1">
    <source>
        <dbReference type="ARBA" id="ARBA00023172"/>
    </source>
</evidence>
<evidence type="ECO:0000313" key="3">
    <source>
        <dbReference type="Proteomes" id="UP001523528"/>
    </source>
</evidence>
<dbReference type="InterPro" id="IPR013762">
    <property type="entry name" value="Integrase-like_cat_sf"/>
</dbReference>
<dbReference type="InterPro" id="IPR011010">
    <property type="entry name" value="DNA_brk_join_enz"/>
</dbReference>
<dbReference type="SUPFAM" id="SSF56349">
    <property type="entry name" value="DNA breaking-rejoining enzymes"/>
    <property type="match status" value="1"/>
</dbReference>
<dbReference type="Proteomes" id="UP001523528">
    <property type="component" value="Unassembled WGS sequence"/>
</dbReference>
<comment type="caution">
    <text evidence="2">The sequence shown here is derived from an EMBL/GenBank/DDBJ whole genome shotgun (WGS) entry which is preliminary data.</text>
</comment>
<reference evidence="2 3" key="1">
    <citation type="submission" date="2022-06" db="EMBL/GenBank/DDBJ databases">
        <title>Acetobacer genomes from food samples.</title>
        <authorList>
            <person name="Sombolestani A."/>
        </authorList>
    </citation>
    <scope>NUCLEOTIDE SEQUENCE [LARGE SCALE GENOMIC DNA]</scope>
    <source>
        <strain evidence="2 3">R-83285</strain>
    </source>
</reference>
<dbReference type="RefSeq" id="WP_253544044.1">
    <property type="nucleotide sequence ID" value="NZ_JAMYZY010000014.1"/>
</dbReference>
<dbReference type="EMBL" id="JAMYZZ010000015">
    <property type="protein sequence ID" value="MCP1258809.1"/>
    <property type="molecule type" value="Genomic_DNA"/>
</dbReference>
<organism evidence="2 3">
    <name type="scientific">Acetobacter lambici</name>
    <dbReference type="NCBI Taxonomy" id="1332824"/>
    <lineage>
        <taxon>Bacteria</taxon>
        <taxon>Pseudomonadati</taxon>
        <taxon>Pseudomonadota</taxon>
        <taxon>Alphaproteobacteria</taxon>
        <taxon>Acetobacterales</taxon>
        <taxon>Acetobacteraceae</taxon>
        <taxon>Acetobacter</taxon>
    </lineage>
</organism>
<dbReference type="Gene3D" id="1.10.443.10">
    <property type="entry name" value="Intergrase catalytic core"/>
    <property type="match status" value="1"/>
</dbReference>
<gene>
    <name evidence="2" type="ORF">NKW50_09440</name>
</gene>
<protein>
    <submittedName>
        <fullName evidence="2">Integrase</fullName>
    </submittedName>
</protein>
<proteinExistence type="predicted"/>
<sequence>MPDATPHDLRHTWASWHYCLHRDILALKEDGGWATMEIVARHAKKMPDAYREEIRAWWGLESGTDLARILVPSNGN</sequence>
<name>A0ABT1F4Y9_9PROT</name>
<evidence type="ECO:0000313" key="2">
    <source>
        <dbReference type="EMBL" id="MCP1258809.1"/>
    </source>
</evidence>
<keyword evidence="3" id="KW-1185">Reference proteome</keyword>
<accession>A0ABT1F4Y9</accession>
<keyword evidence="1" id="KW-0233">DNA recombination</keyword>